<reference evidence="1" key="2">
    <citation type="submission" date="2021-08" db="EMBL/GenBank/DDBJ databases">
        <title>Prevotella lacticifex sp. nov., isolated from rumen of cow.</title>
        <authorList>
            <person name="Shinkai T."/>
            <person name="Ikeyama N."/>
            <person name="Kumagai M."/>
            <person name="Ohmori H."/>
            <person name="Sakamoto M."/>
            <person name="Ohkuma M."/>
            <person name="Mitsumori M."/>
        </authorList>
    </citation>
    <scope>NUCLEOTIDE SEQUENCE</scope>
    <source>
        <strain evidence="1">DSM 11371</strain>
    </source>
</reference>
<dbReference type="EMBL" id="BPTR01000001">
    <property type="protein sequence ID" value="GJG28772.1"/>
    <property type="molecule type" value="Genomic_DNA"/>
</dbReference>
<evidence type="ECO:0000313" key="4">
    <source>
        <dbReference type="Proteomes" id="UP000887043"/>
    </source>
</evidence>
<name>A0AA37HZC8_SEGBR</name>
<evidence type="ECO:0000313" key="3">
    <source>
        <dbReference type="Proteomes" id="UP000216189"/>
    </source>
</evidence>
<evidence type="ECO:0000313" key="2">
    <source>
        <dbReference type="EMBL" id="OYP57146.1"/>
    </source>
</evidence>
<accession>A0AA37HZC8</accession>
<gene>
    <name evidence="2" type="ORF">CIK91_00920</name>
    <name evidence="1" type="ORF">PRRU23_24720</name>
</gene>
<dbReference type="Proteomes" id="UP000887043">
    <property type="component" value="Unassembled WGS sequence"/>
</dbReference>
<comment type="caution">
    <text evidence="1">The sequence shown here is derived from an EMBL/GenBank/DDBJ whole genome shotgun (WGS) entry which is preliminary data.</text>
</comment>
<dbReference type="EMBL" id="NPJF01000009">
    <property type="protein sequence ID" value="OYP57146.1"/>
    <property type="molecule type" value="Genomic_DNA"/>
</dbReference>
<organism evidence="1 4">
    <name type="scientific">Segatella bryantii</name>
    <name type="common">Prevotella bryantii</name>
    <dbReference type="NCBI Taxonomy" id="77095"/>
    <lineage>
        <taxon>Bacteria</taxon>
        <taxon>Pseudomonadati</taxon>
        <taxon>Bacteroidota</taxon>
        <taxon>Bacteroidia</taxon>
        <taxon>Bacteroidales</taxon>
        <taxon>Prevotellaceae</taxon>
        <taxon>Segatella</taxon>
    </lineage>
</organism>
<protein>
    <submittedName>
        <fullName evidence="1">Uncharacterized protein</fullName>
    </submittedName>
</protein>
<reference evidence="2 3" key="1">
    <citation type="submission" date="2017-08" db="EMBL/GenBank/DDBJ databases">
        <title>Comparative genomics of non-oral Prevotella species.</title>
        <authorList>
            <person name="Accetto T."/>
            <person name="Nograsek B."/>
            <person name="Avgustin G."/>
        </authorList>
    </citation>
    <scope>NUCLEOTIDE SEQUENCE [LARGE SCALE GENOMIC DNA]</scope>
    <source>
        <strain evidence="2 3">TC1-1</strain>
    </source>
</reference>
<proteinExistence type="predicted"/>
<dbReference type="Proteomes" id="UP000216189">
    <property type="component" value="Unassembled WGS sequence"/>
</dbReference>
<keyword evidence="3" id="KW-1185">Reference proteome</keyword>
<dbReference type="AlphaFoldDB" id="A0AA37HZC8"/>
<evidence type="ECO:0000313" key="1">
    <source>
        <dbReference type="EMBL" id="GJG28772.1"/>
    </source>
</evidence>
<sequence>MGKIKYGSGICLTRICCYRQSQLTIRDLEDSIDCGINPPDGSQSWIAPYAQEAFDKYIAPRKELSTFIIEHSCLDIASNR</sequence>